<name>A0A2S6H9K0_9GAMM</name>
<organism evidence="2 3">
    <name type="scientific">Methylobacter tundripaludum</name>
    <dbReference type="NCBI Taxonomy" id="173365"/>
    <lineage>
        <taxon>Bacteria</taxon>
        <taxon>Pseudomonadati</taxon>
        <taxon>Pseudomonadota</taxon>
        <taxon>Gammaproteobacteria</taxon>
        <taxon>Methylococcales</taxon>
        <taxon>Methylococcaceae</taxon>
        <taxon>Methylobacter</taxon>
    </lineage>
</organism>
<evidence type="ECO:0000256" key="1">
    <source>
        <dbReference type="SAM" id="Phobius"/>
    </source>
</evidence>
<dbReference type="EMBL" id="PTIZ01000011">
    <property type="protein sequence ID" value="PPK74164.1"/>
    <property type="molecule type" value="Genomic_DNA"/>
</dbReference>
<keyword evidence="1" id="KW-0812">Transmembrane</keyword>
<gene>
    <name evidence="2" type="ORF">B0F87_11195</name>
</gene>
<reference evidence="2 3" key="1">
    <citation type="submission" date="2018-02" db="EMBL/GenBank/DDBJ databases">
        <title>Subsurface microbial communities from deep shales in Ohio and West Virginia, USA.</title>
        <authorList>
            <person name="Wrighton K."/>
        </authorList>
    </citation>
    <scope>NUCLEOTIDE SEQUENCE [LARGE SCALE GENOMIC DNA]</scope>
    <source>
        <strain evidence="2 3">OWC-DMM</strain>
    </source>
</reference>
<feature type="transmembrane region" description="Helical" evidence="1">
    <location>
        <begin position="240"/>
        <end position="258"/>
    </location>
</feature>
<evidence type="ECO:0000313" key="3">
    <source>
        <dbReference type="Proteomes" id="UP000240010"/>
    </source>
</evidence>
<keyword evidence="1" id="KW-1133">Transmembrane helix</keyword>
<proteinExistence type="predicted"/>
<dbReference type="RefSeq" id="WP_146086247.1">
    <property type="nucleotide sequence ID" value="NZ_PTIZ01000011.1"/>
</dbReference>
<dbReference type="AlphaFoldDB" id="A0A2S6H9K0"/>
<accession>A0A2S6H9K0</accession>
<dbReference type="SUPFAM" id="SSF52266">
    <property type="entry name" value="SGNH hydrolase"/>
    <property type="match status" value="1"/>
</dbReference>
<comment type="caution">
    <text evidence="2">The sequence shown here is derived from an EMBL/GenBank/DDBJ whole genome shotgun (WGS) entry which is preliminary data.</text>
</comment>
<sequence>MSVQIYMKILAAVLFVAIATLGAYSMDAAFWISGHLPTAKSAVDTLETIHVAEYDSGKRSPIAFGEIKNPDNAYARIKLRFRVESTEGYPNLFQTAPVNLGMRMEISGSTAAIVVRDLAEPSGVKGLTLTTELKTGQWYELEIEALNGGFIRALLNSHPVFNYAGASLSMDTSQLLVGGGFDASRAFRGQIEDISVIKGNLPRLPHQRLLVVYVLLAVLITFFFFVLWKALGEYSAVQRVVGKLALLVFPLILMLGYIEYRLSFVNTLYYAKRVALEQQLNEIEVLVTGSSNGLYGVAPEAFSHKGFNLAFPAHEMYSDAKLVEKYLEKMPHLRMVVLTVNYSTMGGDDRNDTNNSWRHSFLRQYFGIPTELAAERPLDWEFWLNAHNFSRIALYGDDTKAYIQTDFLTPVDIITSSSGWYNGGDVDDPSAIFGVNAAAAHNILGDVRNYDRNLRNWETLMSLLQQKNIAAVIVLPPTDVSYHRLLDKAKIELMNRKLTEFANRHHIKFVDYTHDARFSLNDFTWEMPDHINARGAMKFSRILDEEVIKAQW</sequence>
<protein>
    <submittedName>
        <fullName evidence="2">Uncharacterized protein</fullName>
    </submittedName>
</protein>
<evidence type="ECO:0000313" key="2">
    <source>
        <dbReference type="EMBL" id="PPK74164.1"/>
    </source>
</evidence>
<dbReference type="Proteomes" id="UP000240010">
    <property type="component" value="Unassembled WGS sequence"/>
</dbReference>
<feature type="transmembrane region" description="Helical" evidence="1">
    <location>
        <begin position="210"/>
        <end position="228"/>
    </location>
</feature>
<keyword evidence="1" id="KW-0472">Membrane</keyword>